<evidence type="ECO:0000256" key="3">
    <source>
        <dbReference type="ARBA" id="ARBA00022989"/>
    </source>
</evidence>
<evidence type="ECO:0000256" key="2">
    <source>
        <dbReference type="ARBA" id="ARBA00022692"/>
    </source>
</evidence>
<dbReference type="AlphaFoldDB" id="A0AAF5DPE3"/>
<feature type="transmembrane region" description="Helical" evidence="5">
    <location>
        <begin position="177"/>
        <end position="200"/>
    </location>
</feature>
<keyword evidence="6" id="KW-1185">Reference proteome</keyword>
<dbReference type="PANTHER" id="PTHR12489:SF1">
    <property type="entry name" value="LP10272P"/>
    <property type="match status" value="1"/>
</dbReference>
<keyword evidence="2 5" id="KW-0812">Transmembrane</keyword>
<feature type="transmembrane region" description="Helical" evidence="5">
    <location>
        <begin position="127"/>
        <end position="152"/>
    </location>
</feature>
<dbReference type="InterPro" id="IPR019372">
    <property type="entry name" value="LHFPL"/>
</dbReference>
<keyword evidence="4 5" id="KW-0472">Membrane</keyword>
<evidence type="ECO:0000313" key="7">
    <source>
        <dbReference type="WBParaSite" id="TCONS_00016201.p1"/>
    </source>
</evidence>
<organism evidence="6 7">
    <name type="scientific">Strongyloides stercoralis</name>
    <name type="common">Threadworm</name>
    <dbReference type="NCBI Taxonomy" id="6248"/>
    <lineage>
        <taxon>Eukaryota</taxon>
        <taxon>Metazoa</taxon>
        <taxon>Ecdysozoa</taxon>
        <taxon>Nematoda</taxon>
        <taxon>Chromadorea</taxon>
        <taxon>Rhabditida</taxon>
        <taxon>Tylenchina</taxon>
        <taxon>Panagrolaimomorpha</taxon>
        <taxon>Strongyloidoidea</taxon>
        <taxon>Strongyloididae</taxon>
        <taxon>Strongyloides</taxon>
    </lineage>
</organism>
<dbReference type="WBParaSite" id="TCONS_00016201.p1">
    <property type="protein sequence ID" value="TCONS_00016201.p1"/>
    <property type="gene ID" value="XLOC_010872"/>
</dbReference>
<name>A0AAF5DPE3_STRER</name>
<evidence type="ECO:0000256" key="1">
    <source>
        <dbReference type="ARBA" id="ARBA00004141"/>
    </source>
</evidence>
<evidence type="ECO:0000256" key="4">
    <source>
        <dbReference type="ARBA" id="ARBA00023136"/>
    </source>
</evidence>
<protein>
    <submittedName>
        <fullName evidence="7">G-protein coupled receptors family 1 profile domain-containing protein</fullName>
    </submittedName>
</protein>
<comment type="subcellular location">
    <subcellularLocation>
        <location evidence="1">Membrane</location>
        <topology evidence="1">Multi-pass membrane protein</topology>
    </subcellularLocation>
</comment>
<feature type="transmembrane region" description="Helical" evidence="5">
    <location>
        <begin position="20"/>
        <end position="43"/>
    </location>
</feature>
<evidence type="ECO:0000256" key="5">
    <source>
        <dbReference type="SAM" id="Phobius"/>
    </source>
</evidence>
<reference evidence="7" key="1">
    <citation type="submission" date="2024-02" db="UniProtKB">
        <authorList>
            <consortium name="WormBaseParasite"/>
        </authorList>
    </citation>
    <scope>IDENTIFICATION</scope>
</reference>
<dbReference type="Proteomes" id="UP000035681">
    <property type="component" value="Unplaced"/>
</dbReference>
<dbReference type="GO" id="GO:0005886">
    <property type="term" value="C:plasma membrane"/>
    <property type="evidence" value="ECO:0007669"/>
    <property type="project" value="TreeGrafter"/>
</dbReference>
<accession>A0AAF5DPE3</accession>
<dbReference type="GO" id="GO:0007605">
    <property type="term" value="P:sensory perception of sound"/>
    <property type="evidence" value="ECO:0007669"/>
    <property type="project" value="TreeGrafter"/>
</dbReference>
<feature type="transmembrane region" description="Helical" evidence="5">
    <location>
        <begin position="81"/>
        <end position="106"/>
    </location>
</feature>
<evidence type="ECO:0000313" key="6">
    <source>
        <dbReference type="Proteomes" id="UP000035681"/>
    </source>
</evidence>
<sequence length="232" mass="27306">MYQGNYLDLITHSKNYNKNWRILSAIWIFLTICSSILHLLVIMNPEWIGNNKTKSYFGLYNYCNNGYDCEWDLLNIKPFSIISHISFLFYLSAAILNGFAIFSIMVNKKLIFLYNFFKLFVLLTEKYVFLVVSWFQLLSFVMTTIGCFIFPFSWDHSIAREICDSQVYTLGYCSVRWAYVMSIVLIFDQILLSVLGFILAKKQPQKLSEYYDYLNYCKTSSFDGSRDGKEVY</sequence>
<keyword evidence="3 5" id="KW-1133">Transmembrane helix</keyword>
<dbReference type="PANTHER" id="PTHR12489">
    <property type="entry name" value="LIPOMA HMGIC FUSION PARTNER-LIKE PROTEIN"/>
    <property type="match status" value="1"/>
</dbReference>
<dbReference type="Pfam" id="PF10242">
    <property type="entry name" value="L_HMGIC_fpl"/>
    <property type="match status" value="1"/>
</dbReference>
<proteinExistence type="predicted"/>